<accession>A0AAE2RF52</accession>
<dbReference type="EMBL" id="JACXXJ020000005">
    <property type="protein sequence ID" value="MBF2715312.1"/>
    <property type="molecule type" value="Genomic_DNA"/>
</dbReference>
<reference evidence="2" key="1">
    <citation type="submission" date="2020-11" db="EMBL/GenBank/DDBJ databases">
        <title>Agrobacterium vitis strain K377 genome.</title>
        <authorList>
            <person name="Xi H."/>
        </authorList>
    </citation>
    <scope>NUCLEOTIDE SEQUENCE</scope>
    <source>
        <strain evidence="2">K377</strain>
    </source>
</reference>
<evidence type="ECO:0000256" key="1">
    <source>
        <dbReference type="SAM" id="MobiDB-lite"/>
    </source>
</evidence>
<name>A0AAE2RF52_AGRVI</name>
<dbReference type="AlphaFoldDB" id="A0AAE2RF52"/>
<dbReference type="Proteomes" id="UP000655037">
    <property type="component" value="Unassembled WGS sequence"/>
</dbReference>
<evidence type="ECO:0000313" key="2">
    <source>
        <dbReference type="EMBL" id="MBF2715312.1"/>
    </source>
</evidence>
<sequence length="95" mass="10708">MQRPRIYPLYEVFKMLTHPYRESIENIAKASAAWDICKGNTIVHLPWHIVLPHNSARPVERDTKILVLAENLGQSMKQPTPTNSSAGAKEQAKSS</sequence>
<dbReference type="RefSeq" id="WP_194416586.1">
    <property type="nucleotide sequence ID" value="NZ_JACXXJ020000005.1"/>
</dbReference>
<comment type="caution">
    <text evidence="2">The sequence shown here is derived from an EMBL/GenBank/DDBJ whole genome shotgun (WGS) entry which is preliminary data.</text>
</comment>
<gene>
    <name evidence="2" type="ORF">IEI95_013920</name>
</gene>
<feature type="compositionally biased region" description="Polar residues" evidence="1">
    <location>
        <begin position="72"/>
        <end position="86"/>
    </location>
</feature>
<organism evidence="2 3">
    <name type="scientific">Agrobacterium vitis</name>
    <name type="common">Rhizobium vitis</name>
    <dbReference type="NCBI Taxonomy" id="373"/>
    <lineage>
        <taxon>Bacteria</taxon>
        <taxon>Pseudomonadati</taxon>
        <taxon>Pseudomonadota</taxon>
        <taxon>Alphaproteobacteria</taxon>
        <taxon>Hyphomicrobiales</taxon>
        <taxon>Rhizobiaceae</taxon>
        <taxon>Rhizobium/Agrobacterium group</taxon>
        <taxon>Agrobacterium</taxon>
    </lineage>
</organism>
<feature type="region of interest" description="Disordered" evidence="1">
    <location>
        <begin position="72"/>
        <end position="95"/>
    </location>
</feature>
<proteinExistence type="predicted"/>
<protein>
    <submittedName>
        <fullName evidence="2">Uncharacterized protein</fullName>
    </submittedName>
</protein>
<evidence type="ECO:0000313" key="3">
    <source>
        <dbReference type="Proteomes" id="UP000655037"/>
    </source>
</evidence>